<organism evidence="1 2">
    <name type="scientific">Flavobacterium silvaticum</name>
    <dbReference type="NCBI Taxonomy" id="1852020"/>
    <lineage>
        <taxon>Bacteria</taxon>
        <taxon>Pseudomonadati</taxon>
        <taxon>Bacteroidota</taxon>
        <taxon>Flavobacteriia</taxon>
        <taxon>Flavobacteriales</taxon>
        <taxon>Flavobacteriaceae</taxon>
        <taxon>Flavobacterium</taxon>
    </lineage>
</organism>
<dbReference type="InterPro" id="IPR025332">
    <property type="entry name" value="DUF4238"/>
</dbReference>
<gene>
    <name evidence="1" type="ORF">G6047_00765</name>
</gene>
<dbReference type="EMBL" id="JAAMPU010000091">
    <property type="protein sequence ID" value="NMH26549.1"/>
    <property type="molecule type" value="Genomic_DNA"/>
</dbReference>
<accession>A0A972JE69</accession>
<protein>
    <submittedName>
        <fullName evidence="1">DUF4238 domain-containing protein</fullName>
    </submittedName>
</protein>
<sequence>MSTPKNHHFVSQVHIKNFFNEAEGKIYVYDKLKNNFYHKHTTKTLFSELYSNSRFVNGQIDHDSLEQNLNHFFEKDFRQHTEKIQSFIKHKKLNEEIHNSLMYFAKYGIIAELRTPRFKKSMDETLYNGFKEISRNATPKLKTEIEQAFEYRENVTYNNVIDYSEIAEKIFSAMGNLIFKIIIPKNENEYFFIPDFGCANTREKINEYFNPDVKEVAYIGIPLTSKIYITFHSEKLFKNQEIPDSKIVFGSTELVSIYNKVNLDFSESKVACENKEYLENFIKNQSTFA</sequence>
<keyword evidence="2" id="KW-1185">Reference proteome</keyword>
<name>A0A972JE69_9FLAO</name>
<reference evidence="1" key="1">
    <citation type="submission" date="2020-02" db="EMBL/GenBank/DDBJ databases">
        <title>Flavobacterium sp. genome.</title>
        <authorList>
            <person name="Jung H.S."/>
            <person name="Baek J.H."/>
            <person name="Jeon C.O."/>
        </authorList>
    </citation>
    <scope>NUCLEOTIDE SEQUENCE</scope>
    <source>
        <strain evidence="1">SE-s28</strain>
    </source>
</reference>
<dbReference type="Pfam" id="PF14022">
    <property type="entry name" value="DUF4238"/>
    <property type="match status" value="1"/>
</dbReference>
<proteinExistence type="predicted"/>
<dbReference type="AlphaFoldDB" id="A0A972JE69"/>
<evidence type="ECO:0000313" key="2">
    <source>
        <dbReference type="Proteomes" id="UP000712080"/>
    </source>
</evidence>
<dbReference type="Proteomes" id="UP000712080">
    <property type="component" value="Unassembled WGS sequence"/>
</dbReference>
<evidence type="ECO:0000313" key="1">
    <source>
        <dbReference type="EMBL" id="NMH26549.1"/>
    </source>
</evidence>
<comment type="caution">
    <text evidence="1">The sequence shown here is derived from an EMBL/GenBank/DDBJ whole genome shotgun (WGS) entry which is preliminary data.</text>
</comment>
<dbReference type="RefSeq" id="WP_169525463.1">
    <property type="nucleotide sequence ID" value="NZ_JAAMPU010000091.1"/>
</dbReference>